<dbReference type="EMBL" id="JAOAOG010000317">
    <property type="protein sequence ID" value="KAJ6229891.1"/>
    <property type="molecule type" value="Genomic_DNA"/>
</dbReference>
<name>A0ABQ8XBQ0_9EUKA</name>
<accession>A0ABQ8XBQ0</accession>
<protein>
    <submittedName>
        <fullName evidence="2">Uncharacterized protein</fullName>
    </submittedName>
</protein>
<evidence type="ECO:0000313" key="2">
    <source>
        <dbReference type="EMBL" id="KAJ6229891.1"/>
    </source>
</evidence>
<keyword evidence="3" id="KW-1185">Reference proteome</keyword>
<dbReference type="Proteomes" id="UP001150062">
    <property type="component" value="Unassembled WGS sequence"/>
</dbReference>
<sequence length="213" mass="24425">MQNENCVTKFINQIKGLSNMAQYNRESHYADLQNTKQENPMIMIRPYGLKGGGYWEDVITKLNYLLLQLRNKKNNYKIIDGILNEILTSLEDDEIIIQNESNIENNIKFNLKSLEIWIKEEAPKKRKQILTQLINQIKNGINNESGILTTTTTNTKTTTTKKMTTTTTRSSSTTTESTESSPKESTSITYPSLNVPKKKSLSSTKKKFFIIFQ</sequence>
<organism evidence="2 3">
    <name type="scientific">Anaeramoeba flamelloides</name>
    <dbReference type="NCBI Taxonomy" id="1746091"/>
    <lineage>
        <taxon>Eukaryota</taxon>
        <taxon>Metamonada</taxon>
        <taxon>Anaeramoebidae</taxon>
        <taxon>Anaeramoeba</taxon>
    </lineage>
</organism>
<feature type="compositionally biased region" description="Low complexity" evidence="1">
    <location>
        <begin position="156"/>
        <end position="189"/>
    </location>
</feature>
<evidence type="ECO:0000256" key="1">
    <source>
        <dbReference type="SAM" id="MobiDB-lite"/>
    </source>
</evidence>
<comment type="caution">
    <text evidence="2">The sequence shown here is derived from an EMBL/GenBank/DDBJ whole genome shotgun (WGS) entry which is preliminary data.</text>
</comment>
<feature type="region of interest" description="Disordered" evidence="1">
    <location>
        <begin position="156"/>
        <end position="197"/>
    </location>
</feature>
<gene>
    <name evidence="2" type="ORF">M0813_07481</name>
</gene>
<evidence type="ECO:0000313" key="3">
    <source>
        <dbReference type="Proteomes" id="UP001150062"/>
    </source>
</evidence>
<proteinExistence type="predicted"/>
<reference evidence="2" key="1">
    <citation type="submission" date="2022-08" db="EMBL/GenBank/DDBJ databases">
        <title>Novel sulfate-reducing endosymbionts in the free-living metamonad Anaeramoeba.</title>
        <authorList>
            <person name="Jerlstrom-Hultqvist J."/>
            <person name="Cepicka I."/>
            <person name="Gallot-Lavallee L."/>
            <person name="Salas-Leiva D."/>
            <person name="Curtis B.A."/>
            <person name="Zahonova K."/>
            <person name="Pipaliya S."/>
            <person name="Dacks J."/>
            <person name="Roger A.J."/>
        </authorList>
    </citation>
    <scope>NUCLEOTIDE SEQUENCE</scope>
    <source>
        <strain evidence="2">Schooner1</strain>
    </source>
</reference>